<evidence type="ECO:0000259" key="5">
    <source>
        <dbReference type="PROSITE" id="PS51158"/>
    </source>
</evidence>
<dbReference type="Gene3D" id="3.20.200.10">
    <property type="entry name" value="MHCK/EF2 kinase"/>
    <property type="match status" value="1"/>
</dbReference>
<evidence type="ECO:0000313" key="7">
    <source>
        <dbReference type="Proteomes" id="UP000256964"/>
    </source>
</evidence>
<dbReference type="SMART" id="SM00811">
    <property type="entry name" value="Alpha_kinase"/>
    <property type="match status" value="1"/>
</dbReference>
<proteinExistence type="predicted"/>
<keyword evidence="2" id="KW-0808">Transferase</keyword>
<feature type="non-terminal residue" evidence="6">
    <location>
        <position position="1"/>
    </location>
</feature>
<sequence>VERVAARLTYNSKAVPQYGTFKLAYQGVTQPVLQGFPSNSVAIKQCYDKHHHPSVHLLEGTQQIVDLTKEIQCSQWAAAFTALVYDFMAHSEYGTPPFPIPKIDFVLPALALEDLSLAPPTRNHESRQVFMLEPYLNGPWRKLINNASARPLAQAMTDDEGRLLCDFLVFCQHVQYLETKGCAYISDFQGESVGHTLSDPQIMTNPTLGDNIFGGGNVGEAFNRFPAEHQCSKFCKFYCLTFNIGSDNEEQDEEQDYGLRSRSSRSGSRPMSISQSKSDEVSAL</sequence>
<feature type="compositionally biased region" description="Low complexity" evidence="4">
    <location>
        <begin position="260"/>
        <end position="276"/>
    </location>
</feature>
<accession>A0A371CJF6</accession>
<dbReference type="Proteomes" id="UP000256964">
    <property type="component" value="Unassembled WGS sequence"/>
</dbReference>
<dbReference type="SUPFAM" id="SSF56112">
    <property type="entry name" value="Protein kinase-like (PK-like)"/>
    <property type="match status" value="1"/>
</dbReference>
<dbReference type="GO" id="GO:0005524">
    <property type="term" value="F:ATP binding"/>
    <property type="evidence" value="ECO:0007669"/>
    <property type="project" value="InterPro"/>
</dbReference>
<dbReference type="GO" id="GO:0004674">
    <property type="term" value="F:protein serine/threonine kinase activity"/>
    <property type="evidence" value="ECO:0007669"/>
    <property type="project" value="UniProtKB-KW"/>
</dbReference>
<dbReference type="STRING" id="139420.A0A371CJF6"/>
<evidence type="ECO:0000256" key="2">
    <source>
        <dbReference type="ARBA" id="ARBA00022679"/>
    </source>
</evidence>
<dbReference type="Pfam" id="PF02816">
    <property type="entry name" value="Alpha_kinase"/>
    <property type="match status" value="1"/>
</dbReference>
<dbReference type="InterPro" id="IPR004166">
    <property type="entry name" value="a-kinase_dom"/>
</dbReference>
<protein>
    <recommendedName>
        <fullName evidence="5">Alpha-type protein kinase domain-containing protein</fullName>
    </recommendedName>
</protein>
<reference evidence="6 7" key="1">
    <citation type="journal article" date="2018" name="Biotechnol. Biofuels">
        <title>Integrative visual omics of the white-rot fungus Polyporus brumalis exposes the biotechnological potential of its oxidative enzymes for delignifying raw plant biomass.</title>
        <authorList>
            <person name="Miyauchi S."/>
            <person name="Rancon A."/>
            <person name="Drula E."/>
            <person name="Hage H."/>
            <person name="Chaduli D."/>
            <person name="Favel A."/>
            <person name="Grisel S."/>
            <person name="Henrissat B."/>
            <person name="Herpoel-Gimbert I."/>
            <person name="Ruiz-Duenas F.J."/>
            <person name="Chevret D."/>
            <person name="Hainaut M."/>
            <person name="Lin J."/>
            <person name="Wang M."/>
            <person name="Pangilinan J."/>
            <person name="Lipzen A."/>
            <person name="Lesage-Meessen L."/>
            <person name="Navarro D."/>
            <person name="Riley R."/>
            <person name="Grigoriev I.V."/>
            <person name="Zhou S."/>
            <person name="Raouche S."/>
            <person name="Rosso M.N."/>
        </authorList>
    </citation>
    <scope>NUCLEOTIDE SEQUENCE [LARGE SCALE GENOMIC DNA]</scope>
    <source>
        <strain evidence="6 7">BRFM 1820</strain>
    </source>
</reference>
<keyword evidence="1" id="KW-0723">Serine/threonine-protein kinase</keyword>
<dbReference type="InterPro" id="IPR011009">
    <property type="entry name" value="Kinase-like_dom_sf"/>
</dbReference>
<evidence type="ECO:0000313" key="6">
    <source>
        <dbReference type="EMBL" id="RDX40424.1"/>
    </source>
</evidence>
<name>A0A371CJF6_9APHY</name>
<dbReference type="PROSITE" id="PS51158">
    <property type="entry name" value="ALPHA_KINASE"/>
    <property type="match status" value="1"/>
</dbReference>
<gene>
    <name evidence="6" type="ORF">OH76DRAFT_1366283</name>
</gene>
<dbReference type="OrthoDB" id="301415at2759"/>
<evidence type="ECO:0000256" key="4">
    <source>
        <dbReference type="SAM" id="MobiDB-lite"/>
    </source>
</evidence>
<keyword evidence="7" id="KW-1185">Reference proteome</keyword>
<dbReference type="EMBL" id="KZ857557">
    <property type="protein sequence ID" value="RDX40424.1"/>
    <property type="molecule type" value="Genomic_DNA"/>
</dbReference>
<feature type="domain" description="Alpha-type protein kinase" evidence="5">
    <location>
        <begin position="1"/>
        <end position="247"/>
    </location>
</feature>
<organism evidence="6 7">
    <name type="scientific">Lentinus brumalis</name>
    <dbReference type="NCBI Taxonomy" id="2498619"/>
    <lineage>
        <taxon>Eukaryota</taxon>
        <taxon>Fungi</taxon>
        <taxon>Dikarya</taxon>
        <taxon>Basidiomycota</taxon>
        <taxon>Agaricomycotina</taxon>
        <taxon>Agaricomycetes</taxon>
        <taxon>Polyporales</taxon>
        <taxon>Polyporaceae</taxon>
        <taxon>Lentinus</taxon>
    </lineage>
</organism>
<keyword evidence="3" id="KW-0418">Kinase</keyword>
<dbReference type="AlphaFoldDB" id="A0A371CJF6"/>
<evidence type="ECO:0000256" key="3">
    <source>
        <dbReference type="ARBA" id="ARBA00022777"/>
    </source>
</evidence>
<evidence type="ECO:0000256" key="1">
    <source>
        <dbReference type="ARBA" id="ARBA00022527"/>
    </source>
</evidence>
<feature type="region of interest" description="Disordered" evidence="4">
    <location>
        <begin position="249"/>
        <end position="284"/>
    </location>
</feature>